<dbReference type="InterPro" id="IPR041657">
    <property type="entry name" value="HTH_17"/>
</dbReference>
<dbReference type="Proteomes" id="UP000094313">
    <property type="component" value="Chromosome"/>
</dbReference>
<feature type="domain" description="Helix-turn-helix" evidence="1">
    <location>
        <begin position="116"/>
        <end position="164"/>
    </location>
</feature>
<organism evidence="2 3">
    <name type="scientific">Pedobacter steynii</name>
    <dbReference type="NCBI Taxonomy" id="430522"/>
    <lineage>
        <taxon>Bacteria</taxon>
        <taxon>Pseudomonadati</taxon>
        <taxon>Bacteroidota</taxon>
        <taxon>Sphingobacteriia</taxon>
        <taxon>Sphingobacteriales</taxon>
        <taxon>Sphingobacteriaceae</taxon>
        <taxon>Pedobacter</taxon>
    </lineage>
</organism>
<name>A0A1D7QKW9_9SPHI</name>
<feature type="domain" description="Helix-turn-helix" evidence="1">
    <location>
        <begin position="47"/>
        <end position="92"/>
    </location>
</feature>
<evidence type="ECO:0000313" key="3">
    <source>
        <dbReference type="Proteomes" id="UP000094313"/>
    </source>
</evidence>
<dbReference type="KEGG" id="psty:BFS30_20430"/>
<accession>A0A1D7QKW9</accession>
<gene>
    <name evidence="2" type="ORF">BFS30_20430</name>
</gene>
<evidence type="ECO:0000313" key="2">
    <source>
        <dbReference type="EMBL" id="AOM79325.1"/>
    </source>
</evidence>
<evidence type="ECO:0000259" key="1">
    <source>
        <dbReference type="Pfam" id="PF12728"/>
    </source>
</evidence>
<proteinExistence type="predicted"/>
<dbReference type="Pfam" id="PF12728">
    <property type="entry name" value="HTH_17"/>
    <property type="match status" value="2"/>
</dbReference>
<keyword evidence="3" id="KW-1185">Reference proteome</keyword>
<dbReference type="AlphaFoldDB" id="A0A1D7QKW9"/>
<reference evidence="2 3" key="1">
    <citation type="submission" date="2016-08" db="EMBL/GenBank/DDBJ databases">
        <authorList>
            <person name="Seilhamer J.J."/>
        </authorList>
    </citation>
    <scope>NUCLEOTIDE SEQUENCE [LARGE SCALE GENOMIC DNA]</scope>
    <source>
        <strain evidence="2 3">DX4</strain>
    </source>
</reference>
<sequence length="168" mass="19703">MTCNRRAYKLKVKLEKIEKSHQEVKTIKAERFQTTVAHIQVINVLDLLSVKEAGVLLRCSVKSIYKMFADGRLKSIKYSPRKTMVLKSEINKILVPGPVIEMTYQLPPKRFSIKDYYTMEEAMKISGLSNGALYNFVKRHDIKKIQKGKWVYYPKVELNDWFKKEDKL</sequence>
<protein>
    <recommendedName>
        <fullName evidence="1">Helix-turn-helix domain-containing protein</fullName>
    </recommendedName>
</protein>
<dbReference type="EMBL" id="CP017141">
    <property type="protein sequence ID" value="AOM79325.1"/>
    <property type="molecule type" value="Genomic_DNA"/>
</dbReference>